<dbReference type="RefSeq" id="WP_090338905.1">
    <property type="nucleotide sequence ID" value="NZ_FNXY01000008.1"/>
</dbReference>
<reference evidence="2 3" key="1">
    <citation type="submission" date="2016-10" db="EMBL/GenBank/DDBJ databases">
        <authorList>
            <person name="de Groot N.N."/>
        </authorList>
    </citation>
    <scope>NUCLEOTIDE SEQUENCE [LARGE SCALE GENOMIC DNA]</scope>
    <source>
        <strain evidence="2 3">DSM 19938</strain>
    </source>
</reference>
<dbReference type="EMBL" id="FNXY01000008">
    <property type="protein sequence ID" value="SEJ45548.1"/>
    <property type="molecule type" value="Genomic_DNA"/>
</dbReference>
<name>A0A1H6YWH2_9BACT</name>
<dbReference type="Proteomes" id="UP000199532">
    <property type="component" value="Unassembled WGS sequence"/>
</dbReference>
<proteinExistence type="predicted"/>
<protein>
    <submittedName>
        <fullName evidence="2">Uncharacterized protein</fullName>
    </submittedName>
</protein>
<keyword evidence="1" id="KW-0472">Membrane</keyword>
<keyword evidence="1" id="KW-0812">Transmembrane</keyword>
<dbReference type="OrthoDB" id="9182060at2"/>
<dbReference type="STRING" id="408657.SAMN04487995_4744"/>
<accession>A0A1H6YWH2</accession>
<feature type="transmembrane region" description="Helical" evidence="1">
    <location>
        <begin position="12"/>
        <end position="33"/>
    </location>
</feature>
<gene>
    <name evidence="2" type="ORF">SAMN04487995_4744</name>
</gene>
<evidence type="ECO:0000313" key="2">
    <source>
        <dbReference type="EMBL" id="SEJ45548.1"/>
    </source>
</evidence>
<dbReference type="AlphaFoldDB" id="A0A1H6YWH2"/>
<keyword evidence="3" id="KW-1185">Reference proteome</keyword>
<keyword evidence="1" id="KW-1133">Transmembrane helix</keyword>
<evidence type="ECO:0000313" key="3">
    <source>
        <dbReference type="Proteomes" id="UP000199532"/>
    </source>
</evidence>
<organism evidence="2 3">
    <name type="scientific">Dyadobacter koreensis</name>
    <dbReference type="NCBI Taxonomy" id="408657"/>
    <lineage>
        <taxon>Bacteria</taxon>
        <taxon>Pseudomonadati</taxon>
        <taxon>Bacteroidota</taxon>
        <taxon>Cytophagia</taxon>
        <taxon>Cytophagales</taxon>
        <taxon>Spirosomataceae</taxon>
        <taxon>Dyadobacter</taxon>
    </lineage>
</organism>
<evidence type="ECO:0000256" key="1">
    <source>
        <dbReference type="SAM" id="Phobius"/>
    </source>
</evidence>
<sequence length="171" mass="20016">MENEITPTRKKWYKWRFIGLAIVAFAIFIKFFVMKDEEDETLAPIVLVDLSKVAFKSEKEVEAVLGKGSLDSYWRDAKAGCDKCPKMIYREGKIEIIYINEIADRITITDLSDFDFKNNVVLGMLNLKRDIEPTFENDDVMRWDNYEKYTEIAAFAKKDKIDYLLIKSKSK</sequence>